<dbReference type="EMBL" id="CM004472">
    <property type="protein sequence ID" value="OCT84432.1"/>
    <property type="molecule type" value="Genomic_DNA"/>
</dbReference>
<name>A0A974D549_XENLA</name>
<sequence>MKFSVKPKTRKFMGPLRSFLSSIFTCLVFPTLGSLHLLLFYKGSPRELTWLPLNILPLVRFGERLPSALLHLEKHITLFKNIQCF</sequence>
<keyword evidence="1" id="KW-0812">Transmembrane</keyword>
<evidence type="ECO:0000313" key="2">
    <source>
        <dbReference type="EMBL" id="OCT84432.1"/>
    </source>
</evidence>
<keyword evidence="1" id="KW-1133">Transmembrane helix</keyword>
<dbReference type="Proteomes" id="UP000694892">
    <property type="component" value="Chromosome 4L"/>
</dbReference>
<reference evidence="3" key="1">
    <citation type="journal article" date="2016" name="Nature">
        <title>Genome evolution in the allotetraploid frog Xenopus laevis.</title>
        <authorList>
            <person name="Session A.M."/>
            <person name="Uno Y."/>
            <person name="Kwon T."/>
            <person name="Chapman J.A."/>
            <person name="Toyoda A."/>
            <person name="Takahashi S."/>
            <person name="Fukui A."/>
            <person name="Hikosaka A."/>
            <person name="Suzuki A."/>
            <person name="Kondo M."/>
            <person name="van Heeringen S.J."/>
            <person name="Quigley I."/>
            <person name="Heinz S."/>
            <person name="Ogino H."/>
            <person name="Ochi H."/>
            <person name="Hellsten U."/>
            <person name="Lyons J.B."/>
            <person name="Simakov O."/>
            <person name="Putnam N."/>
            <person name="Stites J."/>
            <person name="Kuroki Y."/>
            <person name="Tanaka T."/>
            <person name="Michiue T."/>
            <person name="Watanabe M."/>
            <person name="Bogdanovic O."/>
            <person name="Lister R."/>
            <person name="Georgiou G."/>
            <person name="Paranjpe S.S."/>
            <person name="van Kruijsbergen I."/>
            <person name="Shu S."/>
            <person name="Carlson J."/>
            <person name="Kinoshita T."/>
            <person name="Ohta Y."/>
            <person name="Mawaribuchi S."/>
            <person name="Jenkins J."/>
            <person name="Grimwood J."/>
            <person name="Schmutz J."/>
            <person name="Mitros T."/>
            <person name="Mozaffari S.V."/>
            <person name="Suzuki Y."/>
            <person name="Haramoto Y."/>
            <person name="Yamamoto T.S."/>
            <person name="Takagi C."/>
            <person name="Heald R."/>
            <person name="Miller K."/>
            <person name="Haudenschild C."/>
            <person name="Kitzman J."/>
            <person name="Nakayama T."/>
            <person name="Izutsu Y."/>
            <person name="Robert J."/>
            <person name="Fortriede J."/>
            <person name="Burns K."/>
            <person name="Lotay V."/>
            <person name="Karimi K."/>
            <person name="Yasuoka Y."/>
            <person name="Dichmann D.S."/>
            <person name="Flajnik M.F."/>
            <person name="Houston D.W."/>
            <person name="Shendure J."/>
            <person name="DuPasquier L."/>
            <person name="Vize P.D."/>
            <person name="Zorn A.M."/>
            <person name="Ito M."/>
            <person name="Marcotte E.M."/>
            <person name="Wallingford J.B."/>
            <person name="Ito Y."/>
            <person name="Asashima M."/>
            <person name="Ueno N."/>
            <person name="Matsuda Y."/>
            <person name="Veenstra G.J."/>
            <person name="Fujiyama A."/>
            <person name="Harland R.M."/>
            <person name="Taira M."/>
            <person name="Rokhsar D.S."/>
        </authorList>
    </citation>
    <scope>NUCLEOTIDE SEQUENCE [LARGE SCALE GENOMIC DNA]</scope>
    <source>
        <strain evidence="3">J</strain>
    </source>
</reference>
<protein>
    <submittedName>
        <fullName evidence="2">Uncharacterized protein</fullName>
    </submittedName>
</protein>
<proteinExistence type="predicted"/>
<evidence type="ECO:0000256" key="1">
    <source>
        <dbReference type="SAM" id="Phobius"/>
    </source>
</evidence>
<feature type="transmembrane region" description="Helical" evidence="1">
    <location>
        <begin position="20"/>
        <end position="41"/>
    </location>
</feature>
<organism evidence="2 3">
    <name type="scientific">Xenopus laevis</name>
    <name type="common">African clawed frog</name>
    <dbReference type="NCBI Taxonomy" id="8355"/>
    <lineage>
        <taxon>Eukaryota</taxon>
        <taxon>Metazoa</taxon>
        <taxon>Chordata</taxon>
        <taxon>Craniata</taxon>
        <taxon>Vertebrata</taxon>
        <taxon>Euteleostomi</taxon>
        <taxon>Amphibia</taxon>
        <taxon>Batrachia</taxon>
        <taxon>Anura</taxon>
        <taxon>Pipoidea</taxon>
        <taxon>Pipidae</taxon>
        <taxon>Xenopodinae</taxon>
        <taxon>Xenopus</taxon>
        <taxon>Xenopus</taxon>
    </lineage>
</organism>
<accession>A0A974D549</accession>
<dbReference type="AlphaFoldDB" id="A0A974D549"/>
<keyword evidence="1" id="KW-0472">Membrane</keyword>
<evidence type="ECO:0000313" key="3">
    <source>
        <dbReference type="Proteomes" id="UP000694892"/>
    </source>
</evidence>
<gene>
    <name evidence="2" type="ORF">XELAEV_18022585mg</name>
</gene>